<dbReference type="AlphaFoldDB" id="A0A1Y1ZRH6"/>
<evidence type="ECO:0000313" key="7">
    <source>
        <dbReference type="EMBL" id="ORY12828.1"/>
    </source>
</evidence>
<feature type="transmembrane region" description="Helical" evidence="5">
    <location>
        <begin position="116"/>
        <end position="136"/>
    </location>
</feature>
<keyword evidence="3 5" id="KW-1133">Transmembrane helix</keyword>
<name>A0A1Y1ZRH6_9PLEO</name>
<feature type="transmembrane region" description="Helical" evidence="5">
    <location>
        <begin position="87"/>
        <end position="104"/>
    </location>
</feature>
<dbReference type="OrthoDB" id="440553at2759"/>
<accession>A0A1Y1ZRH6</accession>
<dbReference type="GO" id="GO:0022857">
    <property type="term" value="F:transmembrane transporter activity"/>
    <property type="evidence" value="ECO:0007669"/>
    <property type="project" value="InterPro"/>
</dbReference>
<keyword evidence="8" id="KW-1185">Reference proteome</keyword>
<reference evidence="7 8" key="1">
    <citation type="submission" date="2016-07" db="EMBL/GenBank/DDBJ databases">
        <title>Pervasive Adenine N6-methylation of Active Genes in Fungi.</title>
        <authorList>
            <consortium name="DOE Joint Genome Institute"/>
            <person name="Mondo S.J."/>
            <person name="Dannebaum R.O."/>
            <person name="Kuo R.C."/>
            <person name="Labutti K."/>
            <person name="Haridas S."/>
            <person name="Kuo A."/>
            <person name="Salamov A."/>
            <person name="Ahrendt S.R."/>
            <person name="Lipzen A."/>
            <person name="Sullivan W."/>
            <person name="Andreopoulos W.B."/>
            <person name="Clum A."/>
            <person name="Lindquist E."/>
            <person name="Daum C."/>
            <person name="Ramamoorthy G.K."/>
            <person name="Gryganskyi A."/>
            <person name="Culley D."/>
            <person name="Magnuson J.K."/>
            <person name="James T.Y."/>
            <person name="O'Malley M.A."/>
            <person name="Stajich J.E."/>
            <person name="Spatafora J.W."/>
            <person name="Visel A."/>
            <person name="Grigoriev I.V."/>
        </authorList>
    </citation>
    <scope>NUCLEOTIDE SEQUENCE [LARGE SCALE GENOMIC DNA]</scope>
    <source>
        <strain evidence="7 8">CBS 115471</strain>
    </source>
</reference>
<gene>
    <name evidence="7" type="ORF">BCR34DRAFT_284974</name>
</gene>
<comment type="caution">
    <text evidence="7">The sequence shown here is derived from an EMBL/GenBank/DDBJ whole genome shotgun (WGS) entry which is preliminary data.</text>
</comment>
<feature type="transmembrane region" description="Helical" evidence="5">
    <location>
        <begin position="275"/>
        <end position="294"/>
    </location>
</feature>
<feature type="transmembrane region" description="Helical" evidence="5">
    <location>
        <begin position="172"/>
        <end position="195"/>
    </location>
</feature>
<dbReference type="PROSITE" id="PS00216">
    <property type="entry name" value="SUGAR_TRANSPORT_1"/>
    <property type="match status" value="1"/>
</dbReference>
<dbReference type="Proteomes" id="UP000193144">
    <property type="component" value="Unassembled WGS sequence"/>
</dbReference>
<keyword evidence="4 5" id="KW-0472">Membrane</keyword>
<feature type="transmembrane region" description="Helical" evidence="5">
    <location>
        <begin position="319"/>
        <end position="341"/>
    </location>
</feature>
<evidence type="ECO:0000259" key="6">
    <source>
        <dbReference type="PROSITE" id="PS50850"/>
    </source>
</evidence>
<evidence type="ECO:0000256" key="2">
    <source>
        <dbReference type="ARBA" id="ARBA00022692"/>
    </source>
</evidence>
<protein>
    <submittedName>
        <fullName evidence="7">Putative multidrug resistance protein fnx1</fullName>
    </submittedName>
</protein>
<feature type="transmembrane region" description="Helical" evidence="5">
    <location>
        <begin position="417"/>
        <end position="442"/>
    </location>
</feature>
<comment type="subcellular location">
    <subcellularLocation>
        <location evidence="1">Membrane</location>
        <topology evidence="1">Multi-pass membrane protein</topology>
    </subcellularLocation>
</comment>
<dbReference type="InterPro" id="IPR011701">
    <property type="entry name" value="MFS"/>
</dbReference>
<organism evidence="7 8">
    <name type="scientific">Clohesyomyces aquaticus</name>
    <dbReference type="NCBI Taxonomy" id="1231657"/>
    <lineage>
        <taxon>Eukaryota</taxon>
        <taxon>Fungi</taxon>
        <taxon>Dikarya</taxon>
        <taxon>Ascomycota</taxon>
        <taxon>Pezizomycotina</taxon>
        <taxon>Dothideomycetes</taxon>
        <taxon>Pleosporomycetidae</taxon>
        <taxon>Pleosporales</taxon>
        <taxon>Lindgomycetaceae</taxon>
        <taxon>Clohesyomyces</taxon>
    </lineage>
</organism>
<evidence type="ECO:0000256" key="3">
    <source>
        <dbReference type="ARBA" id="ARBA00022989"/>
    </source>
</evidence>
<dbReference type="PANTHER" id="PTHR23501:SF43">
    <property type="entry name" value="MULTIDRUG TRANSPORTER, PUTATIVE (AFU_ORTHOLOGUE AFUA_6G03040)-RELATED"/>
    <property type="match status" value="1"/>
</dbReference>
<dbReference type="InterPro" id="IPR005829">
    <property type="entry name" value="Sugar_transporter_CS"/>
</dbReference>
<feature type="transmembrane region" description="Helical" evidence="5">
    <location>
        <begin position="244"/>
        <end position="263"/>
    </location>
</feature>
<dbReference type="InterPro" id="IPR020846">
    <property type="entry name" value="MFS_dom"/>
</dbReference>
<feature type="transmembrane region" description="Helical" evidence="5">
    <location>
        <begin position="52"/>
        <end position="75"/>
    </location>
</feature>
<dbReference type="InterPro" id="IPR036259">
    <property type="entry name" value="MFS_trans_sf"/>
</dbReference>
<feature type="transmembrane region" description="Helical" evidence="5">
    <location>
        <begin position="148"/>
        <end position="165"/>
    </location>
</feature>
<dbReference type="PROSITE" id="PS50850">
    <property type="entry name" value="MFS"/>
    <property type="match status" value="1"/>
</dbReference>
<feature type="transmembrane region" description="Helical" evidence="5">
    <location>
        <begin position="361"/>
        <end position="379"/>
    </location>
</feature>
<dbReference type="SUPFAM" id="SSF103473">
    <property type="entry name" value="MFS general substrate transporter"/>
    <property type="match status" value="1"/>
</dbReference>
<proteinExistence type="predicted"/>
<evidence type="ECO:0000256" key="4">
    <source>
        <dbReference type="ARBA" id="ARBA00023136"/>
    </source>
</evidence>
<dbReference type="Pfam" id="PF07690">
    <property type="entry name" value="MFS_1"/>
    <property type="match status" value="1"/>
</dbReference>
<feature type="transmembrane region" description="Helical" evidence="5">
    <location>
        <begin position="521"/>
        <end position="541"/>
    </location>
</feature>
<evidence type="ECO:0000313" key="8">
    <source>
        <dbReference type="Proteomes" id="UP000193144"/>
    </source>
</evidence>
<feature type="transmembrane region" description="Helical" evidence="5">
    <location>
        <begin position="201"/>
        <end position="223"/>
    </location>
</feature>
<dbReference type="Gene3D" id="1.20.1250.20">
    <property type="entry name" value="MFS general substrate transporter like domains"/>
    <property type="match status" value="1"/>
</dbReference>
<dbReference type="PANTHER" id="PTHR23501">
    <property type="entry name" value="MAJOR FACILITATOR SUPERFAMILY"/>
    <property type="match status" value="1"/>
</dbReference>
<dbReference type="GO" id="GO:0005886">
    <property type="term" value="C:plasma membrane"/>
    <property type="evidence" value="ECO:0007669"/>
    <property type="project" value="TreeGrafter"/>
</dbReference>
<evidence type="ECO:0000256" key="5">
    <source>
        <dbReference type="SAM" id="Phobius"/>
    </source>
</evidence>
<feature type="transmembrane region" description="Helical" evidence="5">
    <location>
        <begin position="386"/>
        <end position="405"/>
    </location>
</feature>
<evidence type="ECO:0000256" key="1">
    <source>
        <dbReference type="ARBA" id="ARBA00004141"/>
    </source>
</evidence>
<keyword evidence="2 5" id="KW-0812">Transmembrane</keyword>
<feature type="transmembrane region" description="Helical" evidence="5">
    <location>
        <begin position="454"/>
        <end position="473"/>
    </location>
</feature>
<sequence>MTTIAAAVSVQSPSDGEKRVSLAEVPADHVEQAHSEEPSNYLSGTKLHILSVALYLSIFLVNFEISVVSTSLVAITDGLHAFGRSSWIVTGYLLSYTTFIIVLAKLSDIFGRKTMLVTSLALFTIFSGACGAAQTMNQLIVFRSFQGLGASGVYSLVLVVIFEMVPPAKYPLYSVIVTALFAISMFAGPLVGGAINTSTTYRWVFLLNVPVGSFALALLLICVPNHFPYHGRPETIRKSNIRNVDFIGAGLLLVALTLLITGFENASDFSPWTSARVLAPILLSIPFCVIFIFYERWITLKDGVHPEPVFPWRFCKSRVIMGLFLNSFLVGAVFVTCIFEIPLRFQAVNRENPWRAGVRLIPFSIAVPVGAGLVAALCGKRRLPPIYLLLAGSVFQTLGLVFMSRTTLGDIRGAAQYGLQIVVGLGCGLNIGGLTLMIPFVIEKRDLATSTSGAVQFRLLGGAIAVAIVTAVMNNDVRRTLLPIIGPEDLAQILRTTETIEELKEPLRTIVRDVFLKGYNMQLRIIVGFAAAGIPATLLMWQQKEQVKIA</sequence>
<feature type="domain" description="Major facilitator superfamily (MFS) profile" evidence="6">
    <location>
        <begin position="50"/>
        <end position="548"/>
    </location>
</feature>
<dbReference type="EMBL" id="MCFA01000047">
    <property type="protein sequence ID" value="ORY12828.1"/>
    <property type="molecule type" value="Genomic_DNA"/>
</dbReference>